<dbReference type="Proteomes" id="UP000248326">
    <property type="component" value="Unassembled WGS sequence"/>
</dbReference>
<proteinExistence type="predicted"/>
<dbReference type="RefSeq" id="WP_110884811.1">
    <property type="nucleotide sequence ID" value="NZ_QJSX01000001.1"/>
</dbReference>
<dbReference type="OrthoDB" id="6058299at2"/>
<evidence type="ECO:0008006" key="4">
    <source>
        <dbReference type="Google" id="ProtNLM"/>
    </source>
</evidence>
<keyword evidence="1" id="KW-0732">Signal</keyword>
<comment type="caution">
    <text evidence="2">The sequence shown here is derived from an EMBL/GenBank/DDBJ whole genome shotgun (WGS) entry which is preliminary data.</text>
</comment>
<dbReference type="EMBL" id="QJSX01000001">
    <property type="protein sequence ID" value="PYE56296.1"/>
    <property type="molecule type" value="Genomic_DNA"/>
</dbReference>
<evidence type="ECO:0000313" key="3">
    <source>
        <dbReference type="Proteomes" id="UP000248326"/>
    </source>
</evidence>
<sequence>MRAWAFGVALTWTAFAWTSAQTTSSTLCSACDEAIVEMRGKAVTPSDPRALFVRVQTCIAESGCVSKDELEDPAWFERVVSGFVRGYVRGLGEWPRLERDCTLLAFLDGALCLDAMVRYHIETELVSVLRAEGCGTQHDWDAVGQVILQCLAREDAWTARFGEVILAAYRFNARYACQHPA</sequence>
<reference evidence="2 3" key="1">
    <citation type="submission" date="2018-06" db="EMBL/GenBank/DDBJ databases">
        <title>Genomic Encyclopedia of Type Strains, Phase IV (KMG-IV): sequencing the most valuable type-strain genomes for metagenomic binning, comparative biology and taxonomic classification.</title>
        <authorList>
            <person name="Goeker M."/>
        </authorList>
    </citation>
    <scope>NUCLEOTIDE SEQUENCE [LARGE SCALE GENOMIC DNA]</scope>
    <source>
        <strain evidence="2 3">DSM 18048</strain>
    </source>
</reference>
<evidence type="ECO:0000313" key="2">
    <source>
        <dbReference type="EMBL" id="PYE56296.1"/>
    </source>
</evidence>
<protein>
    <recommendedName>
        <fullName evidence="4">Saposin B-type domain-containing protein</fullName>
    </recommendedName>
</protein>
<keyword evidence="3" id="KW-1185">Reference proteome</keyword>
<accession>A0A318SSV9</accession>
<name>A0A318SSV9_9DEIO</name>
<gene>
    <name evidence="2" type="ORF">DES52_101100</name>
</gene>
<dbReference type="AlphaFoldDB" id="A0A318SSV9"/>
<evidence type="ECO:0000256" key="1">
    <source>
        <dbReference type="SAM" id="SignalP"/>
    </source>
</evidence>
<organism evidence="2 3">
    <name type="scientific">Deinococcus yavapaiensis KR-236</name>
    <dbReference type="NCBI Taxonomy" id="694435"/>
    <lineage>
        <taxon>Bacteria</taxon>
        <taxon>Thermotogati</taxon>
        <taxon>Deinococcota</taxon>
        <taxon>Deinococci</taxon>
        <taxon>Deinococcales</taxon>
        <taxon>Deinococcaceae</taxon>
        <taxon>Deinococcus</taxon>
    </lineage>
</organism>
<feature type="chain" id="PRO_5016436924" description="Saposin B-type domain-containing protein" evidence="1">
    <location>
        <begin position="17"/>
        <end position="181"/>
    </location>
</feature>
<feature type="signal peptide" evidence="1">
    <location>
        <begin position="1"/>
        <end position="16"/>
    </location>
</feature>